<keyword evidence="1" id="KW-0812">Transmembrane</keyword>
<dbReference type="EMBL" id="VUOC01000004">
    <property type="protein sequence ID" value="KAA2238785.1"/>
    <property type="molecule type" value="Genomic_DNA"/>
</dbReference>
<sequence>MMKRDPRHIHALMTSWLTGDISEEEALYLKQLIAEDPAVRETWKELQSRFSPEDVQQSFSRYENLPWIPAEEITSHPQHQPKRKPVIRMLRHAGWAAAIVAGVIGSAALLYYQNTHTVAPVPPPMADRSTVQPENKKIIALQLANGKTINLSQDQQDLQTDEARLNSTSKSMAYTLAGNPAGATALNKLKVPIGKDYKITLSDGTEVWLNSATSLQFPFRFTGATREITIAGEAFLKVAPKADQPFLVHTPYGTVQVLGTSFNVNAYDPGTVEVALVDGAVRLDAGNNKVQLQPGRSATYTLNKGITVQTFDPEEVLSWREGKYYFSDASLEQITNILPRWYGLEVVIDNPNLAGERFAGMMDRHKPVAVFLDNLAKTRKISYYFDSHDVLHLQ</sequence>
<protein>
    <submittedName>
        <fullName evidence="4">DUF4974 domain-containing protein</fullName>
    </submittedName>
</protein>
<dbReference type="RefSeq" id="WP_149839964.1">
    <property type="nucleotide sequence ID" value="NZ_VUOC01000004.1"/>
</dbReference>
<dbReference type="PANTHER" id="PTHR30273">
    <property type="entry name" value="PERIPLASMIC SIGNAL SENSOR AND SIGMA FACTOR ACTIVATOR FECR-RELATED"/>
    <property type="match status" value="1"/>
</dbReference>
<evidence type="ECO:0000256" key="1">
    <source>
        <dbReference type="SAM" id="Phobius"/>
    </source>
</evidence>
<organism evidence="4 5">
    <name type="scientific">Chitinophaga agrisoli</name>
    <dbReference type="NCBI Taxonomy" id="2607653"/>
    <lineage>
        <taxon>Bacteria</taxon>
        <taxon>Pseudomonadati</taxon>
        <taxon>Bacteroidota</taxon>
        <taxon>Chitinophagia</taxon>
        <taxon>Chitinophagales</taxon>
        <taxon>Chitinophagaceae</taxon>
        <taxon>Chitinophaga</taxon>
    </lineage>
</organism>
<evidence type="ECO:0000313" key="4">
    <source>
        <dbReference type="EMBL" id="KAA2238785.1"/>
    </source>
</evidence>
<dbReference type="AlphaFoldDB" id="A0A5B2VIN8"/>
<dbReference type="InterPro" id="IPR012373">
    <property type="entry name" value="Ferrdict_sens_TM"/>
</dbReference>
<evidence type="ECO:0000259" key="2">
    <source>
        <dbReference type="Pfam" id="PF04773"/>
    </source>
</evidence>
<keyword evidence="1" id="KW-1133">Transmembrane helix</keyword>
<feature type="transmembrane region" description="Helical" evidence="1">
    <location>
        <begin position="92"/>
        <end position="112"/>
    </location>
</feature>
<dbReference type="GO" id="GO:0016989">
    <property type="term" value="F:sigma factor antagonist activity"/>
    <property type="evidence" value="ECO:0007669"/>
    <property type="project" value="TreeGrafter"/>
</dbReference>
<keyword evidence="1" id="KW-0472">Membrane</keyword>
<dbReference type="InterPro" id="IPR032508">
    <property type="entry name" value="FecR_C"/>
</dbReference>
<reference evidence="4 5" key="1">
    <citation type="submission" date="2019-09" db="EMBL/GenBank/DDBJ databases">
        <title>Chitinophaga ginsengihumi sp. nov., isolated from soil of ginseng rhizosphere.</title>
        <authorList>
            <person name="Lee J."/>
        </authorList>
    </citation>
    <scope>NUCLEOTIDE SEQUENCE [LARGE SCALE GENOMIC DNA]</scope>
    <source>
        <strain evidence="4 5">BN140078</strain>
    </source>
</reference>
<dbReference type="Proteomes" id="UP000324611">
    <property type="component" value="Unassembled WGS sequence"/>
</dbReference>
<evidence type="ECO:0000259" key="3">
    <source>
        <dbReference type="Pfam" id="PF16344"/>
    </source>
</evidence>
<evidence type="ECO:0000313" key="5">
    <source>
        <dbReference type="Proteomes" id="UP000324611"/>
    </source>
</evidence>
<dbReference type="Gene3D" id="3.55.50.30">
    <property type="match status" value="1"/>
</dbReference>
<proteinExistence type="predicted"/>
<dbReference type="PANTHER" id="PTHR30273:SF2">
    <property type="entry name" value="PROTEIN FECR"/>
    <property type="match status" value="1"/>
</dbReference>
<feature type="domain" description="FecR protein" evidence="2">
    <location>
        <begin position="194"/>
        <end position="282"/>
    </location>
</feature>
<dbReference type="Gene3D" id="2.60.120.1440">
    <property type="match status" value="1"/>
</dbReference>
<keyword evidence="5" id="KW-1185">Reference proteome</keyword>
<feature type="domain" description="Protein FecR C-terminal" evidence="3">
    <location>
        <begin position="323"/>
        <end position="384"/>
    </location>
</feature>
<dbReference type="Pfam" id="PF04773">
    <property type="entry name" value="FecR"/>
    <property type="match status" value="1"/>
</dbReference>
<accession>A0A5B2VIN8</accession>
<reference evidence="4 5" key="2">
    <citation type="submission" date="2019-09" db="EMBL/GenBank/DDBJ databases">
        <authorList>
            <person name="Jin C."/>
        </authorList>
    </citation>
    <scope>NUCLEOTIDE SEQUENCE [LARGE SCALE GENOMIC DNA]</scope>
    <source>
        <strain evidence="4 5">BN140078</strain>
    </source>
</reference>
<gene>
    <name evidence="4" type="ORF">F0L74_21455</name>
</gene>
<name>A0A5B2VIN8_9BACT</name>
<dbReference type="InterPro" id="IPR006860">
    <property type="entry name" value="FecR"/>
</dbReference>
<comment type="caution">
    <text evidence="4">The sequence shown here is derived from an EMBL/GenBank/DDBJ whole genome shotgun (WGS) entry which is preliminary data.</text>
</comment>
<dbReference type="Pfam" id="PF16344">
    <property type="entry name" value="FecR_C"/>
    <property type="match status" value="1"/>
</dbReference>